<evidence type="ECO:0000313" key="1">
    <source>
        <dbReference type="EMBL" id="AHH13163.1"/>
    </source>
</evidence>
<dbReference type="RefSeq" id="WP_241763533.1">
    <property type="nucleotide sequence ID" value="NZ_CP005712.1"/>
</dbReference>
<dbReference type="EMBL" id="CP005712">
    <property type="protein sequence ID" value="AHH13163.1"/>
    <property type="molecule type" value="Genomic_DNA"/>
</dbReference>
<protein>
    <submittedName>
        <fullName evidence="1">Immunogenic protein p35</fullName>
    </submittedName>
</protein>
<name>W5T2K3_BORHE</name>
<sequence length="47" mass="5462">MLTKMQVNHKTNYQAYEEIESPKIVPPQTKYELKKVLRLLDGTTGAR</sequence>
<proteinExistence type="predicted"/>
<geneLocation type="plasmid" evidence="1">
    <name>unnamed</name>
</geneLocation>
<accession>W5T2K3</accession>
<dbReference type="AlphaFoldDB" id="W5T2K3"/>
<organism evidence="1">
    <name type="scientific">Borrelia hermsii YBT</name>
    <dbReference type="NCBI Taxonomy" id="1313295"/>
    <lineage>
        <taxon>Bacteria</taxon>
        <taxon>Pseudomonadati</taxon>
        <taxon>Spirochaetota</taxon>
        <taxon>Spirochaetia</taxon>
        <taxon>Spirochaetales</taxon>
        <taxon>Borreliaceae</taxon>
        <taxon>Borrelia</taxon>
    </lineage>
</organism>
<gene>
    <name evidence="1" type="ORF">BHO_0116700</name>
</gene>
<keyword evidence="1" id="KW-0614">Plasmid</keyword>
<reference evidence="1" key="1">
    <citation type="submission" date="2013-04" db="EMBL/GenBank/DDBJ databases">
        <title>Comparative Genomics of Relapsing Fever Spirochetes.</title>
        <authorList>
            <person name="Schwan T.G."/>
            <person name="Raffel S.J."/>
            <person name="Porcella S.F."/>
            <person name="Martens C.A."/>
            <person name="Bruno D.P."/>
            <person name="Ricklefs S.M."/>
            <person name="Barbian K.B."/>
        </authorList>
    </citation>
    <scope>NUCLEOTIDE SEQUENCE</scope>
    <source>
        <strain evidence="1">YBT</strain>
        <plasmid evidence="1">unnamed</plasmid>
    </source>
</reference>
<dbReference type="HOGENOM" id="CLU_3165291_0_0_12"/>